<evidence type="ECO:0000256" key="3">
    <source>
        <dbReference type="ARBA" id="ARBA00022676"/>
    </source>
</evidence>
<dbReference type="GO" id="GO:0008955">
    <property type="term" value="F:peptidoglycan glycosyltransferase activity"/>
    <property type="evidence" value="ECO:0007669"/>
    <property type="project" value="UniProtKB-UniRule"/>
</dbReference>
<organism evidence="12">
    <name type="scientific">Uncultured Desulfatiglans sp</name>
    <dbReference type="NCBI Taxonomy" id="1748965"/>
    <lineage>
        <taxon>Bacteria</taxon>
        <taxon>Pseudomonadati</taxon>
        <taxon>Thermodesulfobacteriota</taxon>
        <taxon>Desulfobacteria</taxon>
        <taxon>Desulfatiglandales</taxon>
        <taxon>Desulfatiglandaceae</taxon>
        <taxon>Desulfatiglans</taxon>
        <taxon>environmental samples</taxon>
    </lineage>
</organism>
<comment type="pathway">
    <text evidence="11">Cell wall biogenesis; peptidoglycan biosynthesis.</text>
</comment>
<dbReference type="PANTHER" id="PTHR30474">
    <property type="entry name" value="CELL CYCLE PROTEIN"/>
    <property type="match status" value="1"/>
</dbReference>
<evidence type="ECO:0000256" key="11">
    <source>
        <dbReference type="HAMAP-Rule" id="MF_02079"/>
    </source>
</evidence>
<feature type="transmembrane region" description="Helical" evidence="11">
    <location>
        <begin position="338"/>
        <end position="359"/>
    </location>
</feature>
<keyword evidence="10 11" id="KW-0961">Cell wall biogenesis/degradation</keyword>
<comment type="function">
    <text evidence="11">Peptidoglycan polymerase that is essential for cell wall elongation.</text>
</comment>
<comment type="subcellular location">
    <subcellularLocation>
        <location evidence="11">Cell membrane</location>
        <topology evidence="11">Multi-pass membrane protein</topology>
    </subcellularLocation>
    <subcellularLocation>
        <location evidence="1">Membrane</location>
        <topology evidence="1">Multi-pass membrane protein</topology>
    </subcellularLocation>
</comment>
<evidence type="ECO:0000256" key="4">
    <source>
        <dbReference type="ARBA" id="ARBA00022679"/>
    </source>
</evidence>
<dbReference type="GO" id="GO:0009252">
    <property type="term" value="P:peptidoglycan biosynthetic process"/>
    <property type="evidence" value="ECO:0007669"/>
    <property type="project" value="UniProtKB-UniRule"/>
</dbReference>
<feature type="transmembrane region" description="Helical" evidence="11">
    <location>
        <begin position="305"/>
        <end position="332"/>
    </location>
</feature>
<reference evidence="12" key="1">
    <citation type="submission" date="2018-07" db="EMBL/GenBank/DDBJ databases">
        <authorList>
            <consortium name="Genoscope - CEA"/>
            <person name="William W."/>
        </authorList>
    </citation>
    <scope>NUCLEOTIDE SEQUENCE</scope>
    <source>
        <strain evidence="12">IK1</strain>
    </source>
</reference>
<keyword evidence="9 11" id="KW-0472">Membrane</keyword>
<protein>
    <recommendedName>
        <fullName evidence="11">Peptidoglycan glycosyltransferase RodA</fullName>
        <shortName evidence="11">PGT</shortName>
        <ecNumber evidence="11">2.4.99.28</ecNumber>
    </recommendedName>
    <alternativeName>
        <fullName evidence="11">Cell elongation protein RodA</fullName>
    </alternativeName>
    <alternativeName>
        <fullName evidence="11">Cell wall polymerase</fullName>
    </alternativeName>
    <alternativeName>
        <fullName evidence="11">Peptidoglycan polymerase</fullName>
        <shortName evidence="11">PG polymerase</shortName>
    </alternativeName>
</protein>
<feature type="transmembrane region" description="Helical" evidence="11">
    <location>
        <begin position="101"/>
        <end position="124"/>
    </location>
</feature>
<dbReference type="PROSITE" id="PS00428">
    <property type="entry name" value="FTSW_RODA_SPOVE"/>
    <property type="match status" value="1"/>
</dbReference>
<dbReference type="NCBIfam" id="TIGR02210">
    <property type="entry name" value="rodA_shape"/>
    <property type="match status" value="1"/>
</dbReference>
<keyword evidence="2 11" id="KW-1003">Cell membrane</keyword>
<accession>A0A653ADV2</accession>
<keyword evidence="5 11" id="KW-0812">Transmembrane</keyword>
<comment type="catalytic activity">
    <reaction evidence="11">
        <text>[GlcNAc-(1-&gt;4)-Mur2Ac(oyl-L-Ala-gamma-D-Glu-L-Lys-D-Ala-D-Ala)](n)-di-trans,octa-cis-undecaprenyl diphosphate + beta-D-GlcNAc-(1-&gt;4)-Mur2Ac(oyl-L-Ala-gamma-D-Glu-L-Lys-D-Ala-D-Ala)-di-trans,octa-cis-undecaprenyl diphosphate = [GlcNAc-(1-&gt;4)-Mur2Ac(oyl-L-Ala-gamma-D-Glu-L-Lys-D-Ala-D-Ala)](n+1)-di-trans,octa-cis-undecaprenyl diphosphate + di-trans,octa-cis-undecaprenyl diphosphate + H(+)</text>
        <dbReference type="Rhea" id="RHEA:23708"/>
        <dbReference type="Rhea" id="RHEA-COMP:9602"/>
        <dbReference type="Rhea" id="RHEA-COMP:9603"/>
        <dbReference type="ChEBI" id="CHEBI:15378"/>
        <dbReference type="ChEBI" id="CHEBI:58405"/>
        <dbReference type="ChEBI" id="CHEBI:60033"/>
        <dbReference type="ChEBI" id="CHEBI:78435"/>
        <dbReference type="EC" id="2.4.99.28"/>
    </reaction>
</comment>
<dbReference type="PANTHER" id="PTHR30474:SF1">
    <property type="entry name" value="PEPTIDOGLYCAN GLYCOSYLTRANSFERASE MRDB"/>
    <property type="match status" value="1"/>
</dbReference>
<dbReference type="GO" id="GO:0008360">
    <property type="term" value="P:regulation of cell shape"/>
    <property type="evidence" value="ECO:0007669"/>
    <property type="project" value="UniProtKB-KW"/>
</dbReference>
<dbReference type="InterPro" id="IPR011923">
    <property type="entry name" value="RodA/MrdB"/>
</dbReference>
<dbReference type="UniPathway" id="UPA00219"/>
<evidence type="ECO:0000256" key="6">
    <source>
        <dbReference type="ARBA" id="ARBA00022960"/>
    </source>
</evidence>
<gene>
    <name evidence="12" type="primary">mrdB</name>
    <name evidence="11" type="synonym">rodA</name>
    <name evidence="12" type="ORF">TRIP_B40159</name>
</gene>
<dbReference type="AlphaFoldDB" id="A0A653ADV2"/>
<dbReference type="Pfam" id="PF01098">
    <property type="entry name" value="FTSW_RODA_SPOVE"/>
    <property type="match status" value="1"/>
</dbReference>
<feature type="transmembrane region" description="Helical" evidence="11">
    <location>
        <begin position="75"/>
        <end position="95"/>
    </location>
</feature>
<evidence type="ECO:0000256" key="8">
    <source>
        <dbReference type="ARBA" id="ARBA00022989"/>
    </source>
</evidence>
<keyword evidence="8 11" id="KW-1133">Transmembrane helix</keyword>
<feature type="transmembrane region" description="Helical" evidence="11">
    <location>
        <begin position="272"/>
        <end position="293"/>
    </location>
</feature>
<dbReference type="GO" id="GO:0071555">
    <property type="term" value="P:cell wall organization"/>
    <property type="evidence" value="ECO:0007669"/>
    <property type="project" value="UniProtKB-KW"/>
</dbReference>
<dbReference type="GO" id="GO:0015648">
    <property type="term" value="F:lipid-linked peptidoglycan transporter activity"/>
    <property type="evidence" value="ECO:0007669"/>
    <property type="project" value="TreeGrafter"/>
</dbReference>
<keyword evidence="4 11" id="KW-0808">Transferase</keyword>
<evidence type="ECO:0000256" key="5">
    <source>
        <dbReference type="ARBA" id="ARBA00022692"/>
    </source>
</evidence>
<name>A0A653ADV2_UNCDX</name>
<evidence type="ECO:0000256" key="7">
    <source>
        <dbReference type="ARBA" id="ARBA00022984"/>
    </source>
</evidence>
<feature type="transmembrane region" description="Helical" evidence="11">
    <location>
        <begin position="161"/>
        <end position="178"/>
    </location>
</feature>
<dbReference type="GO" id="GO:0005886">
    <property type="term" value="C:plasma membrane"/>
    <property type="evidence" value="ECO:0007669"/>
    <property type="project" value="UniProtKB-SubCell"/>
</dbReference>
<dbReference type="HAMAP" id="MF_02079">
    <property type="entry name" value="PGT_RodA"/>
    <property type="match status" value="1"/>
</dbReference>
<evidence type="ECO:0000313" key="12">
    <source>
        <dbReference type="EMBL" id="VBB46241.1"/>
    </source>
</evidence>
<evidence type="ECO:0000256" key="1">
    <source>
        <dbReference type="ARBA" id="ARBA00004141"/>
    </source>
</evidence>
<sequence length="367" mass="40896">MIDRRLIQNFDWLLLLMIAGIAVMSIANLYSATYAVRDIGGSQVFYKQIYWFLIGFSFLLIMTTFNYTHLERFAYPAYAISILLLVLVLLVGKVTSGSQRWIALGPITFQPSEFAKFALVLVLAKFIGDRGMQRSYHLRDLWQPLLLIALPAALILKEPDLGTALLLVAVGGSMILVVGIHWKSLLIILCSTMAAAPLIWMKLKPYQQTRILTFLNPDLDPLGSSYHINQSKIAIGSGLFWGKGFLHGTQTRLHFLPEQHTDFAFSVLAEEWGLLGAGFLLMFYLGIIIWGLMIAANSRDRFGSVLAIGIVAIVFWQVLINVGMVTGILPVVGIPLVLFSYGGSSLVTTMILLGLLMNISMRRFMFQ</sequence>
<keyword evidence="7 11" id="KW-0573">Peptidoglycan synthesis</keyword>
<feature type="transmembrane region" description="Helical" evidence="11">
    <location>
        <begin position="12"/>
        <end position="36"/>
    </location>
</feature>
<comment type="similarity">
    <text evidence="11">Belongs to the SEDS family. MrdB/RodA subfamily.</text>
</comment>
<dbReference type="InterPro" id="IPR018365">
    <property type="entry name" value="Cell_cycle_FtsW-rel_CS"/>
</dbReference>
<proteinExistence type="inferred from homology"/>
<feature type="transmembrane region" description="Helical" evidence="11">
    <location>
        <begin position="48"/>
        <end position="68"/>
    </location>
</feature>
<evidence type="ECO:0000256" key="9">
    <source>
        <dbReference type="ARBA" id="ARBA00023136"/>
    </source>
</evidence>
<evidence type="ECO:0000256" key="2">
    <source>
        <dbReference type="ARBA" id="ARBA00022475"/>
    </source>
</evidence>
<dbReference type="EMBL" id="UPXX01000031">
    <property type="protein sequence ID" value="VBB46241.1"/>
    <property type="molecule type" value="Genomic_DNA"/>
</dbReference>
<dbReference type="GO" id="GO:0032153">
    <property type="term" value="C:cell division site"/>
    <property type="evidence" value="ECO:0007669"/>
    <property type="project" value="TreeGrafter"/>
</dbReference>
<dbReference type="GO" id="GO:0051301">
    <property type="term" value="P:cell division"/>
    <property type="evidence" value="ECO:0007669"/>
    <property type="project" value="InterPro"/>
</dbReference>
<keyword evidence="6 11" id="KW-0133">Cell shape</keyword>
<feature type="transmembrane region" description="Helical" evidence="11">
    <location>
        <begin position="185"/>
        <end position="203"/>
    </location>
</feature>
<evidence type="ECO:0000256" key="10">
    <source>
        <dbReference type="ARBA" id="ARBA00023316"/>
    </source>
</evidence>
<dbReference type="EC" id="2.4.99.28" evidence="11"/>
<feature type="transmembrane region" description="Helical" evidence="11">
    <location>
        <begin position="136"/>
        <end position="155"/>
    </location>
</feature>
<dbReference type="InterPro" id="IPR001182">
    <property type="entry name" value="FtsW/RodA"/>
</dbReference>
<keyword evidence="3 11" id="KW-0328">Glycosyltransferase</keyword>